<proteinExistence type="inferred from homology"/>
<sequence>MGFSIGFGPVAWVYNTEIFPTSVRARGLNFASVGGSLGATIVTMGWGYGFSFLGSYSYFIFMVINIICIPVIYAFLPETKGRELEDMDELFGAVNKPRNDSDGEQGTPLAKKLVIDLNLAASAHLLQQDASYRDSEDSATGTTRDEERDLSLI</sequence>
<dbReference type="InterPro" id="IPR050360">
    <property type="entry name" value="MFS_Sugar_Transporters"/>
</dbReference>
<evidence type="ECO:0000256" key="7">
    <source>
        <dbReference type="SAM" id="Phobius"/>
    </source>
</evidence>
<comment type="similarity">
    <text evidence="2">Belongs to the major facilitator superfamily. Sugar transporter (TC 2.A.1.1) family.</text>
</comment>
<dbReference type="PROSITE" id="PS50850">
    <property type="entry name" value="MFS"/>
    <property type="match status" value="1"/>
</dbReference>
<feature type="compositionally biased region" description="Basic and acidic residues" evidence="6">
    <location>
        <begin position="143"/>
        <end position="153"/>
    </location>
</feature>
<keyword evidence="3 7" id="KW-0812">Transmembrane</keyword>
<evidence type="ECO:0000256" key="5">
    <source>
        <dbReference type="ARBA" id="ARBA00023136"/>
    </source>
</evidence>
<evidence type="ECO:0000256" key="3">
    <source>
        <dbReference type="ARBA" id="ARBA00022692"/>
    </source>
</evidence>
<dbReference type="SUPFAM" id="SSF103473">
    <property type="entry name" value="MFS general substrate transporter"/>
    <property type="match status" value="1"/>
</dbReference>
<evidence type="ECO:0000313" key="9">
    <source>
        <dbReference type="EMBL" id="GJC90694.1"/>
    </source>
</evidence>
<evidence type="ECO:0000256" key="2">
    <source>
        <dbReference type="ARBA" id="ARBA00010992"/>
    </source>
</evidence>
<reference evidence="9 10" key="1">
    <citation type="submission" date="2021-07" db="EMBL/GenBank/DDBJ databases">
        <title>Genome data of Colletotrichum spaethianum.</title>
        <authorList>
            <person name="Utami Y.D."/>
            <person name="Hiruma K."/>
        </authorList>
    </citation>
    <scope>NUCLEOTIDE SEQUENCE [LARGE SCALE GENOMIC DNA]</scope>
    <source>
        <strain evidence="9 10">MAFF 242679</strain>
    </source>
</reference>
<feature type="transmembrane region" description="Helical" evidence="7">
    <location>
        <begin position="28"/>
        <end position="50"/>
    </location>
</feature>
<name>A0AA37H1A4_9PEZI</name>
<dbReference type="PANTHER" id="PTHR48022:SF14">
    <property type="entry name" value="MAJOR FACILITATOR SUPERFAMILY (MFS) PROFILE DOMAIN-CONTAINING PROTEIN-RELATED"/>
    <property type="match status" value="1"/>
</dbReference>
<dbReference type="Pfam" id="PF00083">
    <property type="entry name" value="Sugar_tr"/>
    <property type="match status" value="1"/>
</dbReference>
<evidence type="ECO:0000313" key="10">
    <source>
        <dbReference type="Proteomes" id="UP001055172"/>
    </source>
</evidence>
<evidence type="ECO:0000256" key="6">
    <source>
        <dbReference type="SAM" id="MobiDB-lite"/>
    </source>
</evidence>
<evidence type="ECO:0000259" key="8">
    <source>
        <dbReference type="PROSITE" id="PS50850"/>
    </source>
</evidence>
<dbReference type="EMBL" id="BPPX01000058">
    <property type="protein sequence ID" value="GJC90694.1"/>
    <property type="molecule type" value="Genomic_DNA"/>
</dbReference>
<protein>
    <submittedName>
        <fullName evidence="9">Polyol transporter 5</fullName>
    </submittedName>
</protein>
<feature type="transmembrane region" description="Helical" evidence="7">
    <location>
        <begin position="56"/>
        <end position="76"/>
    </location>
</feature>
<organism evidence="9 10">
    <name type="scientific">Colletotrichum liriopes</name>
    <dbReference type="NCBI Taxonomy" id="708192"/>
    <lineage>
        <taxon>Eukaryota</taxon>
        <taxon>Fungi</taxon>
        <taxon>Dikarya</taxon>
        <taxon>Ascomycota</taxon>
        <taxon>Pezizomycotina</taxon>
        <taxon>Sordariomycetes</taxon>
        <taxon>Hypocreomycetidae</taxon>
        <taxon>Glomerellales</taxon>
        <taxon>Glomerellaceae</taxon>
        <taxon>Colletotrichum</taxon>
        <taxon>Colletotrichum spaethianum species complex</taxon>
    </lineage>
</organism>
<gene>
    <name evidence="9" type="ORF">ColLi_13532</name>
</gene>
<evidence type="ECO:0000256" key="4">
    <source>
        <dbReference type="ARBA" id="ARBA00022989"/>
    </source>
</evidence>
<feature type="region of interest" description="Disordered" evidence="6">
    <location>
        <begin position="130"/>
        <end position="153"/>
    </location>
</feature>
<feature type="domain" description="Major facilitator superfamily (MFS) profile" evidence="8">
    <location>
        <begin position="1"/>
        <end position="80"/>
    </location>
</feature>
<dbReference type="InterPro" id="IPR036259">
    <property type="entry name" value="MFS_trans_sf"/>
</dbReference>
<dbReference type="Proteomes" id="UP001055172">
    <property type="component" value="Unassembled WGS sequence"/>
</dbReference>
<dbReference type="InterPro" id="IPR020846">
    <property type="entry name" value="MFS_dom"/>
</dbReference>
<evidence type="ECO:0000256" key="1">
    <source>
        <dbReference type="ARBA" id="ARBA00004141"/>
    </source>
</evidence>
<keyword evidence="10" id="KW-1185">Reference proteome</keyword>
<dbReference type="PANTHER" id="PTHR48022">
    <property type="entry name" value="PLASTIDIC GLUCOSE TRANSPORTER 4"/>
    <property type="match status" value="1"/>
</dbReference>
<comment type="subcellular location">
    <subcellularLocation>
        <location evidence="1">Membrane</location>
        <topology evidence="1">Multi-pass membrane protein</topology>
    </subcellularLocation>
</comment>
<dbReference type="AlphaFoldDB" id="A0AA37H1A4"/>
<keyword evidence="4 7" id="KW-1133">Transmembrane helix</keyword>
<dbReference type="GO" id="GO:0016020">
    <property type="term" value="C:membrane"/>
    <property type="evidence" value="ECO:0007669"/>
    <property type="project" value="UniProtKB-SubCell"/>
</dbReference>
<dbReference type="GO" id="GO:0005351">
    <property type="term" value="F:carbohydrate:proton symporter activity"/>
    <property type="evidence" value="ECO:0007669"/>
    <property type="project" value="TreeGrafter"/>
</dbReference>
<accession>A0AA37H1A4</accession>
<comment type="caution">
    <text evidence="9">The sequence shown here is derived from an EMBL/GenBank/DDBJ whole genome shotgun (WGS) entry which is preliminary data.</text>
</comment>
<dbReference type="InterPro" id="IPR005828">
    <property type="entry name" value="MFS_sugar_transport-like"/>
</dbReference>
<dbReference type="Gene3D" id="1.20.1250.20">
    <property type="entry name" value="MFS general substrate transporter like domains"/>
    <property type="match status" value="1"/>
</dbReference>
<keyword evidence="5 7" id="KW-0472">Membrane</keyword>